<sequence length="434" mass="48540">MQCLQRSGTYACRLSHFTAGRRNGHADLGALHLQTTPIQGSTVDGSEKLVSLPIHTSPGTSIVSQTSILGNIPNGTDHFMARLPHLMNADDTLDDDDMTGEAHKRSTTGVRKRSPAIEAAAHDEMSSFLKAHNCNVRILWRLLEVTQPQFPYFNNCNVYTDVGKNSRGTCIVTRNGYQFANVRTHPSGRIIWGTLLKPPTPPGTKPVELALCVNVYAASDYCGGLYPTNTALQELVTAIQVEDVVDILNIQRPHYTFNAHSSIMMSFPLPLPTILSCCVQSTVLQELRCVGEIIGCYRRDLWVKRKWTLTSVLYFYERALRDLGTTASTGTNVKDTARRLTEKILHIHRNNMEQRMQFFHTYTTLHQERISIQALASKQKMCAKRHVDAIRTVAGITLRDPVSIAAAFLDHYSRLYWEQTIDNDAGAPFALRTV</sequence>
<comment type="caution">
    <text evidence="1">The sequence shown here is derived from an EMBL/GenBank/DDBJ whole genome shotgun (WGS) entry which is preliminary data.</text>
</comment>
<dbReference type="Proteomes" id="UP001159363">
    <property type="component" value="Chromosome 4"/>
</dbReference>
<reference evidence="1 2" key="1">
    <citation type="submission" date="2023-02" db="EMBL/GenBank/DDBJ databases">
        <title>LHISI_Scaffold_Assembly.</title>
        <authorList>
            <person name="Stuart O.P."/>
            <person name="Cleave R."/>
            <person name="Magrath M.J.L."/>
            <person name="Mikheyev A.S."/>
        </authorList>
    </citation>
    <scope>NUCLEOTIDE SEQUENCE [LARGE SCALE GENOMIC DNA]</scope>
    <source>
        <strain evidence="1">Daus_M_001</strain>
        <tissue evidence="1">Leg muscle</tissue>
    </source>
</reference>
<protein>
    <submittedName>
        <fullName evidence="1">Uncharacterized protein</fullName>
    </submittedName>
</protein>
<organism evidence="1 2">
    <name type="scientific">Dryococelus australis</name>
    <dbReference type="NCBI Taxonomy" id="614101"/>
    <lineage>
        <taxon>Eukaryota</taxon>
        <taxon>Metazoa</taxon>
        <taxon>Ecdysozoa</taxon>
        <taxon>Arthropoda</taxon>
        <taxon>Hexapoda</taxon>
        <taxon>Insecta</taxon>
        <taxon>Pterygota</taxon>
        <taxon>Neoptera</taxon>
        <taxon>Polyneoptera</taxon>
        <taxon>Phasmatodea</taxon>
        <taxon>Verophasmatodea</taxon>
        <taxon>Anareolatae</taxon>
        <taxon>Phasmatidae</taxon>
        <taxon>Eurycanthinae</taxon>
        <taxon>Dryococelus</taxon>
    </lineage>
</organism>
<proteinExistence type="predicted"/>
<evidence type="ECO:0000313" key="2">
    <source>
        <dbReference type="Proteomes" id="UP001159363"/>
    </source>
</evidence>
<dbReference type="EMBL" id="JARBHB010000005">
    <property type="protein sequence ID" value="KAJ8883993.1"/>
    <property type="molecule type" value="Genomic_DNA"/>
</dbReference>
<keyword evidence="2" id="KW-1185">Reference proteome</keyword>
<evidence type="ECO:0000313" key="1">
    <source>
        <dbReference type="EMBL" id="KAJ8883993.1"/>
    </source>
</evidence>
<accession>A0ABQ9HI37</accession>
<name>A0ABQ9HI37_9NEOP</name>
<gene>
    <name evidence="1" type="ORF">PR048_015849</name>
</gene>